<keyword evidence="2" id="KW-1185">Reference proteome</keyword>
<dbReference type="RefSeq" id="WP_188564753.1">
    <property type="nucleotide sequence ID" value="NZ_BMED01000001.1"/>
</dbReference>
<protein>
    <recommendedName>
        <fullName evidence="3">Uracil-DNA glycosylase</fullName>
    </recommendedName>
</protein>
<evidence type="ECO:0000313" key="2">
    <source>
        <dbReference type="Proteomes" id="UP000637423"/>
    </source>
</evidence>
<reference evidence="1" key="2">
    <citation type="submission" date="2020-09" db="EMBL/GenBank/DDBJ databases">
        <authorList>
            <person name="Sun Q."/>
            <person name="Zhou Y."/>
        </authorList>
    </citation>
    <scope>NUCLEOTIDE SEQUENCE</scope>
    <source>
        <strain evidence="1">CGMCC 1.10998</strain>
    </source>
</reference>
<proteinExistence type="predicted"/>
<dbReference type="EMBL" id="BMED01000001">
    <property type="protein sequence ID" value="GGC64217.1"/>
    <property type="molecule type" value="Genomic_DNA"/>
</dbReference>
<name>A0A916XCP3_9BURK</name>
<organism evidence="1 2">
    <name type="scientific">Undibacterium terreum</name>
    <dbReference type="NCBI Taxonomy" id="1224302"/>
    <lineage>
        <taxon>Bacteria</taxon>
        <taxon>Pseudomonadati</taxon>
        <taxon>Pseudomonadota</taxon>
        <taxon>Betaproteobacteria</taxon>
        <taxon>Burkholderiales</taxon>
        <taxon>Oxalobacteraceae</taxon>
        <taxon>Undibacterium</taxon>
    </lineage>
</organism>
<accession>A0A916XCP3</accession>
<dbReference type="AlphaFoldDB" id="A0A916XCP3"/>
<evidence type="ECO:0008006" key="3">
    <source>
        <dbReference type="Google" id="ProtNLM"/>
    </source>
</evidence>
<evidence type="ECO:0000313" key="1">
    <source>
        <dbReference type="EMBL" id="GGC64217.1"/>
    </source>
</evidence>
<sequence>MNKPSSDKPPTCTSCRHYFITYDANFRYGCRAFNFKSARQPILDVIDASGQQCQHFQLKEKKLK</sequence>
<dbReference type="Proteomes" id="UP000637423">
    <property type="component" value="Unassembled WGS sequence"/>
</dbReference>
<reference evidence="1" key="1">
    <citation type="journal article" date="2014" name="Int. J. Syst. Evol. Microbiol.">
        <title>Complete genome sequence of Corynebacterium casei LMG S-19264T (=DSM 44701T), isolated from a smear-ripened cheese.</title>
        <authorList>
            <consortium name="US DOE Joint Genome Institute (JGI-PGF)"/>
            <person name="Walter F."/>
            <person name="Albersmeier A."/>
            <person name="Kalinowski J."/>
            <person name="Ruckert C."/>
        </authorList>
    </citation>
    <scope>NUCLEOTIDE SEQUENCE</scope>
    <source>
        <strain evidence="1">CGMCC 1.10998</strain>
    </source>
</reference>
<gene>
    <name evidence="1" type="ORF">GCM10011396_08950</name>
</gene>
<comment type="caution">
    <text evidence="1">The sequence shown here is derived from an EMBL/GenBank/DDBJ whole genome shotgun (WGS) entry which is preliminary data.</text>
</comment>